<organism evidence="9 10">
    <name type="scientific">Desulfuribacillus alkaliarsenatis</name>
    <dbReference type="NCBI Taxonomy" id="766136"/>
    <lineage>
        <taxon>Bacteria</taxon>
        <taxon>Bacillati</taxon>
        <taxon>Bacillota</taxon>
        <taxon>Desulfuribacillia</taxon>
        <taxon>Desulfuribacillales</taxon>
        <taxon>Desulfuribacillaceae</taxon>
        <taxon>Desulfuribacillus</taxon>
    </lineage>
</organism>
<dbReference type="SUPFAM" id="SSF56271">
    <property type="entry name" value="Pyruvoyl-dependent histidine and arginine decarboxylases"/>
    <property type="match status" value="1"/>
</dbReference>
<keyword evidence="5" id="KW-0210">Decarboxylase</keyword>
<evidence type="ECO:0000313" key="10">
    <source>
        <dbReference type="Proteomes" id="UP000094296"/>
    </source>
</evidence>
<dbReference type="RefSeq" id="WP_069643320.1">
    <property type="nucleotide sequence ID" value="NZ_MIJE01000030.1"/>
</dbReference>
<sequence length="153" mass="16217">MLPTPKKFKVVAGGAEGKSKLTAFDNALLKAGVGNVNLVKVSSILPPYCEFDPDFALPLGALTPIAYGSIVSDVPGETISAAVAVGVPEEDTMGVIMEFSGKCSKEEAEVTIRKMVEEAFEVRNLALKEIKVCAVDHKVEKIGCAFAAAPLWY</sequence>
<proteinExistence type="inferred from homology"/>
<dbReference type="SFLD" id="SFLDG01170">
    <property type="entry name" value="Pyruvoyl-dependent_arginine_de"/>
    <property type="match status" value="1"/>
</dbReference>
<comment type="caution">
    <text evidence="9">The sequence shown here is derived from an EMBL/GenBank/DDBJ whole genome shotgun (WGS) entry which is preliminary data.</text>
</comment>
<dbReference type="InterPro" id="IPR002724">
    <property type="entry name" value="Pyruvoyl-dep_arg_deCO2ase"/>
</dbReference>
<dbReference type="AlphaFoldDB" id="A0A1E5G1F3"/>
<dbReference type="PANTHER" id="PTHR40438">
    <property type="entry name" value="PYRUVOYL-DEPENDENT ARGININE DECARBOXYLASE"/>
    <property type="match status" value="1"/>
</dbReference>
<name>A0A1E5G1F3_9FIRM</name>
<dbReference type="NCBIfam" id="TIGR00286">
    <property type="entry name" value="pyruvoyl-dependent arginine decarboxylase"/>
    <property type="match status" value="1"/>
</dbReference>
<dbReference type="Proteomes" id="UP000094296">
    <property type="component" value="Unassembled WGS sequence"/>
</dbReference>
<dbReference type="InterPro" id="IPR016105">
    <property type="entry name" value="Pyr-dep_his/arg-deCO2ase_sand"/>
</dbReference>
<dbReference type="GO" id="GO:0008792">
    <property type="term" value="F:arginine decarboxylase activity"/>
    <property type="evidence" value="ECO:0007669"/>
    <property type="project" value="UniProtKB-EC"/>
</dbReference>
<evidence type="ECO:0000256" key="3">
    <source>
        <dbReference type="ARBA" id="ARBA00012426"/>
    </source>
</evidence>
<evidence type="ECO:0000256" key="2">
    <source>
        <dbReference type="ARBA" id="ARBA00008611"/>
    </source>
</evidence>
<dbReference type="PANTHER" id="PTHR40438:SF1">
    <property type="entry name" value="PYRUVOYL-DEPENDENT ARGININE DECARBOXYLASE"/>
    <property type="match status" value="1"/>
</dbReference>
<protein>
    <recommendedName>
        <fullName evidence="4">Pyruvoyl-dependent arginine decarboxylase AaxB</fullName>
        <ecNumber evidence="3">4.1.1.19</ecNumber>
    </recommendedName>
</protein>
<dbReference type="SFLD" id="SFLDS00055">
    <property type="entry name" value="Pyruvoyl-Dependent_Histidine/A"/>
    <property type="match status" value="1"/>
</dbReference>
<dbReference type="EMBL" id="MIJE01000030">
    <property type="protein sequence ID" value="OEF96737.1"/>
    <property type="molecule type" value="Genomic_DNA"/>
</dbReference>
<evidence type="ECO:0000256" key="8">
    <source>
        <dbReference type="ARBA" id="ARBA00049309"/>
    </source>
</evidence>
<keyword evidence="7" id="KW-0670">Pyruvate</keyword>
<reference evidence="9 10" key="1">
    <citation type="submission" date="2016-09" db="EMBL/GenBank/DDBJ databases">
        <title>Draft genome sequence for the type strain of Desulfuribacillus alkaliarsenatis AHT28, an obligately anaerobic, sulfidogenic bacterium isolated from Russian soda lake sediments.</title>
        <authorList>
            <person name="Abin C.A."/>
            <person name="Hollibaugh J.T."/>
        </authorList>
    </citation>
    <scope>NUCLEOTIDE SEQUENCE [LARGE SCALE GENOMIC DNA]</scope>
    <source>
        <strain evidence="9 10">AHT28</strain>
    </source>
</reference>
<comment type="cofactor">
    <cofactor evidence="1">
        <name>pyruvate</name>
        <dbReference type="ChEBI" id="CHEBI:15361"/>
    </cofactor>
</comment>
<gene>
    <name evidence="9" type="ORF">BHF68_06600</name>
</gene>
<dbReference type="GO" id="GO:0006527">
    <property type="term" value="P:L-arginine catabolic process"/>
    <property type="evidence" value="ECO:0007669"/>
    <property type="project" value="InterPro"/>
</dbReference>
<evidence type="ECO:0000313" key="9">
    <source>
        <dbReference type="EMBL" id="OEF96737.1"/>
    </source>
</evidence>
<evidence type="ECO:0000256" key="5">
    <source>
        <dbReference type="ARBA" id="ARBA00022793"/>
    </source>
</evidence>
<dbReference type="Gene3D" id="3.50.20.10">
    <property type="entry name" value="Pyruvoyl-Dependent Histidine Decarboxylase, subunit B"/>
    <property type="match status" value="1"/>
</dbReference>
<dbReference type="OrthoDB" id="9783061at2"/>
<dbReference type="EC" id="4.1.1.19" evidence="3"/>
<dbReference type="PIRSF" id="PIRSF005216">
    <property type="entry name" value="Pyruvoyl-dep_arg_deCO2ase"/>
    <property type="match status" value="1"/>
</dbReference>
<dbReference type="STRING" id="766136.BHF68_06600"/>
<dbReference type="SFLD" id="SFLDF00471">
    <property type="entry name" value="Pyruvoyl-dependent_arginine_de"/>
    <property type="match status" value="1"/>
</dbReference>
<comment type="similarity">
    <text evidence="2">Belongs to the pyruvoyl-dependent arginine decarboxylase family.</text>
</comment>
<accession>A0A1E5G1F3</accession>
<keyword evidence="10" id="KW-1185">Reference proteome</keyword>
<dbReference type="InterPro" id="IPR016104">
    <property type="entry name" value="Pyr-dep_his/arg-deCO2ase"/>
</dbReference>
<evidence type="ECO:0000256" key="4">
    <source>
        <dbReference type="ARBA" id="ARBA00014727"/>
    </source>
</evidence>
<keyword evidence="6" id="KW-0456">Lyase</keyword>
<comment type="catalytic activity">
    <reaction evidence="8">
        <text>L-arginine + H(+) = agmatine + CO2</text>
        <dbReference type="Rhea" id="RHEA:17641"/>
        <dbReference type="ChEBI" id="CHEBI:15378"/>
        <dbReference type="ChEBI" id="CHEBI:16526"/>
        <dbReference type="ChEBI" id="CHEBI:32682"/>
        <dbReference type="ChEBI" id="CHEBI:58145"/>
        <dbReference type="EC" id="4.1.1.19"/>
    </reaction>
</comment>
<dbReference type="HAMAP" id="MF_01404">
    <property type="entry name" value="PvlArgDC"/>
    <property type="match status" value="1"/>
</dbReference>
<dbReference type="Pfam" id="PF01862">
    <property type="entry name" value="PvlArgDC"/>
    <property type="match status" value="1"/>
</dbReference>
<dbReference type="Gene3D" id="3.30.60.30">
    <property type="match status" value="1"/>
</dbReference>
<evidence type="ECO:0000256" key="6">
    <source>
        <dbReference type="ARBA" id="ARBA00023239"/>
    </source>
</evidence>
<evidence type="ECO:0000256" key="1">
    <source>
        <dbReference type="ARBA" id="ARBA00001928"/>
    </source>
</evidence>
<evidence type="ECO:0000256" key="7">
    <source>
        <dbReference type="ARBA" id="ARBA00023317"/>
    </source>
</evidence>